<sequence length="353" mass="39260">MLLETFTRRKPNEFEGDLSLKQWVSYSFPETIMDVVDAHLVTSTGNRSQKELDVVASILKVALDCCVESPSRRTNMKDVVGMLQKIKIQLLYSSTVLAIIYATMEKAFTSFLLTSLLLHYVMASSAMTKTNVTTDQLALFSLKSQIASDPFHFLEESWSFATSICHLVGVTCGSRHKRGNSLNLSNMALTGKIPCDLGNLTFLVSLDLGSNNFHGNLPQEMTHLRRLKFLDLSFNSFRGEIPSWFGFLYQLQVLNIGNNSFTGPIPSSFSNISKLEILNMKYNSIEGQTPKVIGSLLNLRELNLRGNKLIGSIPLSLSNASRFETLEISHNSLQGNIPEGIGNLHNMKVLSVQ</sequence>
<keyword evidence="1" id="KW-0433">Leucine-rich repeat</keyword>
<feature type="domain" description="Leucine-rich repeat-containing N-terminal plant-type" evidence="3">
    <location>
        <begin position="134"/>
        <end position="172"/>
    </location>
</feature>
<dbReference type="GO" id="GO:0005886">
    <property type="term" value="C:plasma membrane"/>
    <property type="evidence" value="ECO:0000318"/>
    <property type="project" value="GO_Central"/>
</dbReference>
<gene>
    <name evidence="4" type="ORF">T459_32524</name>
</gene>
<proteinExistence type="predicted"/>
<dbReference type="GO" id="GO:0038023">
    <property type="term" value="F:signaling receptor activity"/>
    <property type="evidence" value="ECO:0000318"/>
    <property type="project" value="GO_Central"/>
</dbReference>
<dbReference type="InterPro" id="IPR032675">
    <property type="entry name" value="LRR_dom_sf"/>
</dbReference>
<dbReference type="PANTHER" id="PTHR48008">
    <property type="entry name" value="LEUCINE-RICH REPEAT RECEPTOR-LIKE PROTEIN KINASE IMK3-RELATED"/>
    <property type="match status" value="1"/>
</dbReference>
<dbReference type="InterPro" id="IPR001611">
    <property type="entry name" value="Leu-rich_rpt"/>
</dbReference>
<dbReference type="EMBL" id="AYRZ02000027">
    <property type="protein sequence ID" value="PHT63589.1"/>
    <property type="molecule type" value="Genomic_DNA"/>
</dbReference>
<dbReference type="Pfam" id="PF08263">
    <property type="entry name" value="LRRNT_2"/>
    <property type="match status" value="1"/>
</dbReference>
<dbReference type="Pfam" id="PF13855">
    <property type="entry name" value="LRR_8"/>
    <property type="match status" value="1"/>
</dbReference>
<evidence type="ECO:0000256" key="1">
    <source>
        <dbReference type="ARBA" id="ARBA00022614"/>
    </source>
</evidence>
<dbReference type="Pfam" id="PF00560">
    <property type="entry name" value="LRR_1"/>
    <property type="match status" value="3"/>
</dbReference>
<dbReference type="AlphaFoldDB" id="A0A2G2Y1J7"/>
<organism evidence="4 5">
    <name type="scientific">Capsicum annuum</name>
    <name type="common">Capsicum pepper</name>
    <dbReference type="NCBI Taxonomy" id="4072"/>
    <lineage>
        <taxon>Eukaryota</taxon>
        <taxon>Viridiplantae</taxon>
        <taxon>Streptophyta</taxon>
        <taxon>Embryophyta</taxon>
        <taxon>Tracheophyta</taxon>
        <taxon>Spermatophyta</taxon>
        <taxon>Magnoliopsida</taxon>
        <taxon>eudicotyledons</taxon>
        <taxon>Gunneridae</taxon>
        <taxon>Pentapetalae</taxon>
        <taxon>asterids</taxon>
        <taxon>lamiids</taxon>
        <taxon>Solanales</taxon>
        <taxon>Solanaceae</taxon>
        <taxon>Solanoideae</taxon>
        <taxon>Capsiceae</taxon>
        <taxon>Capsicum</taxon>
    </lineage>
</organism>
<reference evidence="4 5" key="1">
    <citation type="journal article" date="2014" name="Nat. Genet.">
        <title>Genome sequence of the hot pepper provides insights into the evolution of pungency in Capsicum species.</title>
        <authorList>
            <person name="Kim S."/>
            <person name="Park M."/>
            <person name="Yeom S.I."/>
            <person name="Kim Y.M."/>
            <person name="Lee J.M."/>
            <person name="Lee H.A."/>
            <person name="Seo E."/>
            <person name="Choi J."/>
            <person name="Cheong K."/>
            <person name="Kim K.T."/>
            <person name="Jung K."/>
            <person name="Lee G.W."/>
            <person name="Oh S.K."/>
            <person name="Bae C."/>
            <person name="Kim S.B."/>
            <person name="Lee H.Y."/>
            <person name="Kim S.Y."/>
            <person name="Kim M.S."/>
            <person name="Kang B.C."/>
            <person name="Jo Y.D."/>
            <person name="Yang H.B."/>
            <person name="Jeong H.J."/>
            <person name="Kang W.H."/>
            <person name="Kwon J.K."/>
            <person name="Shin C."/>
            <person name="Lim J.Y."/>
            <person name="Park J.H."/>
            <person name="Huh J.H."/>
            <person name="Kim J.S."/>
            <person name="Kim B.D."/>
            <person name="Cohen O."/>
            <person name="Paran I."/>
            <person name="Suh M.C."/>
            <person name="Lee S.B."/>
            <person name="Kim Y.K."/>
            <person name="Shin Y."/>
            <person name="Noh S.J."/>
            <person name="Park J."/>
            <person name="Seo Y.S."/>
            <person name="Kwon S.Y."/>
            <person name="Kim H.A."/>
            <person name="Park J.M."/>
            <person name="Kim H.J."/>
            <person name="Choi S.B."/>
            <person name="Bosland P.W."/>
            <person name="Reeves G."/>
            <person name="Jo S.H."/>
            <person name="Lee B.W."/>
            <person name="Cho H.T."/>
            <person name="Choi H.S."/>
            <person name="Lee M.S."/>
            <person name="Yu Y."/>
            <person name="Do Choi Y."/>
            <person name="Park B.S."/>
            <person name="van Deynze A."/>
            <person name="Ashrafi H."/>
            <person name="Hill T."/>
            <person name="Kim W.T."/>
            <person name="Pai H.S."/>
            <person name="Ahn H.K."/>
            <person name="Yeam I."/>
            <person name="Giovannoni J.J."/>
            <person name="Rose J.K."/>
            <person name="Sorensen I."/>
            <person name="Lee S.J."/>
            <person name="Kim R.W."/>
            <person name="Choi I.Y."/>
            <person name="Choi B.S."/>
            <person name="Lim J.S."/>
            <person name="Lee Y.H."/>
            <person name="Choi D."/>
        </authorList>
    </citation>
    <scope>NUCLEOTIDE SEQUENCE [LARGE SCALE GENOMIC DNA]</scope>
    <source>
        <strain evidence="5">cv. CM334</strain>
    </source>
</reference>
<dbReference type="Gramene" id="PHT63589">
    <property type="protein sequence ID" value="PHT63589"/>
    <property type="gene ID" value="T459_32524"/>
</dbReference>
<evidence type="ECO:0000259" key="3">
    <source>
        <dbReference type="Pfam" id="PF08263"/>
    </source>
</evidence>
<dbReference type="Gene3D" id="1.10.510.10">
    <property type="entry name" value="Transferase(Phosphotransferase) domain 1"/>
    <property type="match status" value="1"/>
</dbReference>
<name>A0A2G2Y1J7_CAPAN</name>
<evidence type="ECO:0000313" key="4">
    <source>
        <dbReference type="EMBL" id="PHT63589.1"/>
    </source>
</evidence>
<evidence type="ECO:0000256" key="2">
    <source>
        <dbReference type="ARBA" id="ARBA00022737"/>
    </source>
</evidence>
<keyword evidence="2" id="KW-0677">Repeat</keyword>
<dbReference type="Gene3D" id="3.80.10.10">
    <property type="entry name" value="Ribonuclease Inhibitor"/>
    <property type="match status" value="2"/>
</dbReference>
<dbReference type="GO" id="GO:0050832">
    <property type="term" value="P:defense response to fungus"/>
    <property type="evidence" value="ECO:0007669"/>
    <property type="project" value="UniProtKB-ARBA"/>
</dbReference>
<dbReference type="PANTHER" id="PTHR48008:SF14">
    <property type="entry name" value="PROTEIN KINASE DOMAIN-CONTAINING PROTEIN"/>
    <property type="match status" value="1"/>
</dbReference>
<accession>A0A2G2Y1J7</accession>
<evidence type="ECO:0000313" key="5">
    <source>
        <dbReference type="Proteomes" id="UP000222542"/>
    </source>
</evidence>
<keyword evidence="5" id="KW-1185">Reference proteome</keyword>
<comment type="caution">
    <text evidence="4">The sequence shown here is derived from an EMBL/GenBank/DDBJ whole genome shotgun (WGS) entry which is preliminary data.</text>
</comment>
<dbReference type="Proteomes" id="UP000222542">
    <property type="component" value="Unassembled WGS sequence"/>
</dbReference>
<dbReference type="InterPro" id="IPR013210">
    <property type="entry name" value="LRR_N_plant-typ"/>
</dbReference>
<dbReference type="OMA" id="FPETIMD"/>
<dbReference type="SUPFAM" id="SSF52058">
    <property type="entry name" value="L domain-like"/>
    <property type="match status" value="1"/>
</dbReference>
<dbReference type="InterPro" id="IPR052451">
    <property type="entry name" value="Ser/Thr_kinase-like"/>
</dbReference>
<protein>
    <recommendedName>
        <fullName evidence="3">Leucine-rich repeat-containing N-terminal plant-type domain-containing protein</fullName>
    </recommendedName>
</protein>
<reference evidence="4 5" key="2">
    <citation type="journal article" date="2017" name="Genome Biol.">
        <title>New reference genome sequences of hot pepper reveal the massive evolution of plant disease-resistance genes by retroduplication.</title>
        <authorList>
            <person name="Kim S."/>
            <person name="Park J."/>
            <person name="Yeom S.I."/>
            <person name="Kim Y.M."/>
            <person name="Seo E."/>
            <person name="Kim K.T."/>
            <person name="Kim M.S."/>
            <person name="Lee J.M."/>
            <person name="Cheong K."/>
            <person name="Shin H.S."/>
            <person name="Kim S.B."/>
            <person name="Han K."/>
            <person name="Lee J."/>
            <person name="Park M."/>
            <person name="Lee H.A."/>
            <person name="Lee H.Y."/>
            <person name="Lee Y."/>
            <person name="Oh S."/>
            <person name="Lee J.H."/>
            <person name="Choi E."/>
            <person name="Choi E."/>
            <person name="Lee S.E."/>
            <person name="Jeon J."/>
            <person name="Kim H."/>
            <person name="Choi G."/>
            <person name="Song H."/>
            <person name="Lee J."/>
            <person name="Lee S.C."/>
            <person name="Kwon J.K."/>
            <person name="Lee H.Y."/>
            <person name="Koo N."/>
            <person name="Hong Y."/>
            <person name="Kim R.W."/>
            <person name="Kang W.H."/>
            <person name="Huh J.H."/>
            <person name="Kang B.C."/>
            <person name="Yang T.J."/>
            <person name="Lee Y.H."/>
            <person name="Bennetzen J.L."/>
            <person name="Choi D."/>
        </authorList>
    </citation>
    <scope>NUCLEOTIDE SEQUENCE [LARGE SCALE GENOMIC DNA]</scope>
    <source>
        <strain evidence="5">cv. CM334</strain>
    </source>
</reference>
<dbReference type="FunFam" id="3.80.10.10:FF:000383">
    <property type="entry name" value="Leucine-rich repeat receptor protein kinase EMS1"/>
    <property type="match status" value="2"/>
</dbReference>